<dbReference type="GO" id="GO:0016887">
    <property type="term" value="F:ATP hydrolysis activity"/>
    <property type="evidence" value="ECO:0007669"/>
    <property type="project" value="InterPro"/>
</dbReference>
<proteinExistence type="inferred from homology"/>
<accession>S7UYI8</accession>
<evidence type="ECO:0000313" key="7">
    <source>
        <dbReference type="EMBL" id="EPR39304.1"/>
    </source>
</evidence>
<dbReference type="Pfam" id="PF00005">
    <property type="entry name" value="ABC_tran"/>
    <property type="match status" value="1"/>
</dbReference>
<dbReference type="EMBL" id="ATHJ01000090">
    <property type="protein sequence ID" value="EPR39304.1"/>
    <property type="molecule type" value="Genomic_DNA"/>
</dbReference>
<reference evidence="7 8" key="1">
    <citation type="journal article" date="2013" name="Genome Announc.">
        <title>Draft genome sequences for three mercury-methylating, sulfate-reducing bacteria.</title>
        <authorList>
            <person name="Brown S.D."/>
            <person name="Hurt R.A.Jr."/>
            <person name="Gilmour C.C."/>
            <person name="Elias D.A."/>
        </authorList>
    </citation>
    <scope>NUCLEOTIDE SEQUENCE [LARGE SCALE GENOMIC DNA]</scope>
    <source>
        <strain evidence="7 8">DSM 2059</strain>
    </source>
</reference>
<evidence type="ECO:0000256" key="4">
    <source>
        <dbReference type="ARBA" id="ARBA00022840"/>
    </source>
</evidence>
<evidence type="ECO:0000259" key="6">
    <source>
        <dbReference type="PROSITE" id="PS50893"/>
    </source>
</evidence>
<dbReference type="CDD" id="cd10147">
    <property type="entry name" value="Wzt_C-like"/>
    <property type="match status" value="1"/>
</dbReference>
<evidence type="ECO:0000256" key="2">
    <source>
        <dbReference type="ARBA" id="ARBA00022448"/>
    </source>
</evidence>
<evidence type="ECO:0000256" key="3">
    <source>
        <dbReference type="ARBA" id="ARBA00022741"/>
    </source>
</evidence>
<dbReference type="PROSITE" id="PS50893">
    <property type="entry name" value="ABC_TRANSPORTER_2"/>
    <property type="match status" value="1"/>
</dbReference>
<comment type="similarity">
    <text evidence="1">Belongs to the ABC transporter superfamily.</text>
</comment>
<dbReference type="GO" id="GO:0140359">
    <property type="term" value="F:ABC-type transporter activity"/>
    <property type="evidence" value="ECO:0007669"/>
    <property type="project" value="InterPro"/>
</dbReference>
<dbReference type="InterPro" id="IPR027417">
    <property type="entry name" value="P-loop_NTPase"/>
</dbReference>
<dbReference type="OrthoDB" id="9809450at2"/>
<sequence length="498" mass="56196">MSYSPFVSLFSKKDISLGRGDEPLSETAFNEQDLTPDLKDIAIRATHLSKCYQIYKAPSARLKQFIMPRFQRVVRMRPKQYYRDFWALRNISFEVRRGETVGIVGRNGSGKSTLLQLICGTLTPTSGVCHTSGNIAALLELGTGFNPQFTGLENVFFYGQILGMSYHHINQILPDILSFADIGNFIHQPVKTYSSGMVMRLAFAVSVSREPEIFVVDEALAVGDEAFRRKCFARIEALRERGTTILFVSHAATMVIELCDRALLLDSGELLYDGPPKETITHYHKLIFAPPENISKLHREIRKAAESASIASPDNFPSDSTADTSSEKKEIQPQYVEGLVSQSRIDYDQLGAAIVDPRIETLDEERVNILIAMQEYRYCYQVKFFQNARRIQFGMLIKNISGVEIGGALHPSLFEHIDSVMAGEEFQVSFKFRCQLNPGTYFFNSGIQGLTGVDSKKTYLHRIIDAVMFKVQPYREREATAIVNFDISSITTRNKKLK</sequence>
<dbReference type="GO" id="GO:0005524">
    <property type="term" value="F:ATP binding"/>
    <property type="evidence" value="ECO:0007669"/>
    <property type="project" value="UniProtKB-KW"/>
</dbReference>
<dbReference type="PANTHER" id="PTHR46743:SF2">
    <property type="entry name" value="TEICHOIC ACIDS EXPORT ATP-BINDING PROTEIN TAGH"/>
    <property type="match status" value="1"/>
</dbReference>
<keyword evidence="2" id="KW-0813">Transport</keyword>
<dbReference type="AlphaFoldDB" id="S7UYI8"/>
<name>S7UYI8_DESML</name>
<feature type="compositionally biased region" description="Polar residues" evidence="5">
    <location>
        <begin position="309"/>
        <end position="324"/>
    </location>
</feature>
<comment type="caution">
    <text evidence="7">The sequence shown here is derived from an EMBL/GenBank/DDBJ whole genome shotgun (WGS) entry which is preliminary data.</text>
</comment>
<organism evidence="7 8">
    <name type="scientific">Desulfococcus multivorans DSM 2059</name>
    <dbReference type="NCBI Taxonomy" id="1121405"/>
    <lineage>
        <taxon>Bacteria</taxon>
        <taxon>Pseudomonadati</taxon>
        <taxon>Thermodesulfobacteriota</taxon>
        <taxon>Desulfobacteria</taxon>
        <taxon>Desulfobacterales</taxon>
        <taxon>Desulfococcaceae</taxon>
        <taxon>Desulfococcus</taxon>
    </lineage>
</organism>
<evidence type="ECO:0000256" key="1">
    <source>
        <dbReference type="ARBA" id="ARBA00005417"/>
    </source>
</evidence>
<keyword evidence="3" id="KW-0547">Nucleotide-binding</keyword>
<keyword evidence="4" id="KW-0067">ATP-binding</keyword>
<gene>
    <name evidence="7" type="ORF">dsmv_2646</name>
</gene>
<dbReference type="InterPro" id="IPR003439">
    <property type="entry name" value="ABC_transporter-like_ATP-bd"/>
</dbReference>
<evidence type="ECO:0000313" key="8">
    <source>
        <dbReference type="Proteomes" id="UP000014977"/>
    </source>
</evidence>
<dbReference type="SUPFAM" id="SSF52540">
    <property type="entry name" value="P-loop containing nucleoside triphosphate hydrolases"/>
    <property type="match status" value="1"/>
</dbReference>
<dbReference type="STRING" id="897.B2D07_03565"/>
<dbReference type="PANTHER" id="PTHR46743">
    <property type="entry name" value="TEICHOIC ACIDS EXPORT ATP-BINDING PROTEIN TAGH"/>
    <property type="match status" value="1"/>
</dbReference>
<dbReference type="Proteomes" id="UP000014977">
    <property type="component" value="Unassembled WGS sequence"/>
</dbReference>
<dbReference type="InterPro" id="IPR015860">
    <property type="entry name" value="ABC_transpr_TagH-like"/>
</dbReference>
<dbReference type="InterPro" id="IPR029439">
    <property type="entry name" value="Wzt_C"/>
</dbReference>
<dbReference type="SMART" id="SM00382">
    <property type="entry name" value="AAA"/>
    <property type="match status" value="1"/>
</dbReference>
<dbReference type="InterPro" id="IPR050683">
    <property type="entry name" value="Bact_Polysacc_Export_ATP-bd"/>
</dbReference>
<feature type="domain" description="ABC transporter" evidence="6">
    <location>
        <begin position="68"/>
        <end position="292"/>
    </location>
</feature>
<feature type="region of interest" description="Disordered" evidence="5">
    <location>
        <begin position="306"/>
        <end position="330"/>
    </location>
</feature>
<dbReference type="RefSeq" id="WP_020877403.1">
    <property type="nucleotide sequence ID" value="NZ_ATHJ01000090.1"/>
</dbReference>
<dbReference type="CDD" id="cd03220">
    <property type="entry name" value="ABC_KpsT_Wzt"/>
    <property type="match status" value="1"/>
</dbReference>
<keyword evidence="8" id="KW-1185">Reference proteome</keyword>
<dbReference type="Gene3D" id="2.70.50.60">
    <property type="entry name" value="abc- transporter (atp binding component) like domain"/>
    <property type="match status" value="1"/>
</dbReference>
<dbReference type="GO" id="GO:0016020">
    <property type="term" value="C:membrane"/>
    <property type="evidence" value="ECO:0007669"/>
    <property type="project" value="InterPro"/>
</dbReference>
<evidence type="ECO:0000256" key="5">
    <source>
        <dbReference type="SAM" id="MobiDB-lite"/>
    </source>
</evidence>
<dbReference type="InterPro" id="IPR003593">
    <property type="entry name" value="AAA+_ATPase"/>
</dbReference>
<dbReference type="Gene3D" id="3.40.50.300">
    <property type="entry name" value="P-loop containing nucleotide triphosphate hydrolases"/>
    <property type="match status" value="1"/>
</dbReference>
<protein>
    <submittedName>
        <fullName evidence="7">ABC transporter related protein</fullName>
    </submittedName>
</protein>
<dbReference type="eggNOG" id="COG1134">
    <property type="taxonomic scope" value="Bacteria"/>
</dbReference>
<dbReference type="Pfam" id="PF14524">
    <property type="entry name" value="Wzt_C"/>
    <property type="match status" value="1"/>
</dbReference>
<dbReference type="PATRIC" id="fig|1121405.3.peg.2297"/>